<dbReference type="InterPro" id="IPR026847">
    <property type="entry name" value="VPS13"/>
</dbReference>
<comment type="similarity">
    <text evidence="1">Belongs to the VPS13 family.</text>
</comment>
<sequence length="561" mass="62728">MFEKVVESVLEEYVSEWVEGLDSEKMKVALFAGKVEFRDLRMRGAALDKFQLPMKMKSGTVGRLSIKVPWKRLTSQAVKIKIEDVFLVVEPTSQGEAGKGGKDDDSYLLLKMLELVETMKSDGAIASGSETEGDVAGAADSDPTASWGYRKKILNTILDNVSFEFSNIHIRYEDSRHLASSIPLALGLTIDSIVISSTNANGQAEFVDRAQARTAFVHRRLEMVQASIYSDNVEVSGAKGRQGPSTSGSNIVHPFSTRINLARNHDQRTAATIPKLRCSAEISAIRACLTPQQSTFLIGMADFVSAHEMYLKRLHFQRKRPNVPIHSGARLWWQYALHGVQELHPSTLAGQKAATTVAGGNSSQYIRLHKNMLRAAKKKKLDVESVLADRARLHQLEDILDVETIVFFRQCATREIEIEARTPSSHEERSIAALLMALDLVVISFEVVLVEEYKVGDQSDTRDFLRFELNEFVVTVLQRTSSSTVSSRITSVQILDFRQMYEAASLEKKEPQALLSMIDSDVSSGNITSRKSPFVELNIETSENKFQLDCGFERFRYIHNL</sequence>
<evidence type="ECO:0000313" key="5">
    <source>
        <dbReference type="Proteomes" id="UP000005238"/>
    </source>
</evidence>
<dbReference type="Proteomes" id="UP000005238">
    <property type="component" value="Unassembled WGS sequence"/>
</dbReference>
<reference evidence="5" key="1">
    <citation type="journal article" date="2006" name="Science">
        <title>Phytophthora genome sequences uncover evolutionary origins and mechanisms of pathogenesis.</title>
        <authorList>
            <person name="Tyler B.M."/>
            <person name="Tripathy S."/>
            <person name="Zhang X."/>
            <person name="Dehal P."/>
            <person name="Jiang R.H."/>
            <person name="Aerts A."/>
            <person name="Arredondo F.D."/>
            <person name="Baxter L."/>
            <person name="Bensasson D."/>
            <person name="Beynon J.L."/>
            <person name="Chapman J."/>
            <person name="Damasceno C.M."/>
            <person name="Dorrance A.E."/>
            <person name="Dou D."/>
            <person name="Dickerman A.W."/>
            <person name="Dubchak I.L."/>
            <person name="Garbelotto M."/>
            <person name="Gijzen M."/>
            <person name="Gordon S.G."/>
            <person name="Govers F."/>
            <person name="Grunwald N.J."/>
            <person name="Huang W."/>
            <person name="Ivors K.L."/>
            <person name="Jones R.W."/>
            <person name="Kamoun S."/>
            <person name="Krampis K."/>
            <person name="Lamour K.H."/>
            <person name="Lee M.K."/>
            <person name="McDonald W.H."/>
            <person name="Medina M."/>
            <person name="Meijer H.J."/>
            <person name="Nordberg E.K."/>
            <person name="Maclean D.J."/>
            <person name="Ospina-Giraldo M.D."/>
            <person name="Morris P.F."/>
            <person name="Phuntumart V."/>
            <person name="Putnam N.H."/>
            <person name="Rash S."/>
            <person name="Rose J.K."/>
            <person name="Sakihama Y."/>
            <person name="Salamov A.A."/>
            <person name="Savidor A."/>
            <person name="Scheuring C.F."/>
            <person name="Smith B.M."/>
            <person name="Sobral B.W."/>
            <person name="Terry A."/>
            <person name="Torto-Alalibo T.A."/>
            <person name="Win J."/>
            <person name="Xu Z."/>
            <person name="Zhang H."/>
            <person name="Grigoriev I.V."/>
            <person name="Rokhsar D.S."/>
            <person name="Boore J.L."/>
        </authorList>
    </citation>
    <scope>NUCLEOTIDE SEQUENCE [LARGE SCALE GENOMIC DNA]</scope>
    <source>
        <strain evidence="5">Pr102</strain>
    </source>
</reference>
<dbReference type="OMA" id="QFRIRTG"/>
<proteinExistence type="inferred from homology"/>
<dbReference type="VEuPathDB" id="FungiDB:KRP23_11075"/>
<dbReference type="HOGENOM" id="CLU_486174_0_0_1"/>
<dbReference type="AlphaFoldDB" id="H3HD42"/>
<protein>
    <recommendedName>
        <fullName evidence="3">Chorein N-terminal domain-containing protein</fullName>
    </recommendedName>
</protein>
<dbReference type="VEuPathDB" id="FungiDB:KRP22_11692"/>
<keyword evidence="2" id="KW-0813">Transport</keyword>
<evidence type="ECO:0000256" key="2">
    <source>
        <dbReference type="ARBA" id="ARBA00022448"/>
    </source>
</evidence>
<name>H3HD42_PHYRM</name>
<dbReference type="eggNOG" id="KOG1809">
    <property type="taxonomic scope" value="Eukaryota"/>
</dbReference>
<dbReference type="InParanoid" id="H3HD42"/>
<dbReference type="Pfam" id="PF12624">
    <property type="entry name" value="VPS13_N"/>
    <property type="match status" value="1"/>
</dbReference>
<accession>H3HD42</accession>
<feature type="domain" description="Chorein N-terminal" evidence="3">
    <location>
        <begin position="1"/>
        <end position="422"/>
    </location>
</feature>
<evidence type="ECO:0000256" key="1">
    <source>
        <dbReference type="ARBA" id="ARBA00006545"/>
    </source>
</evidence>
<dbReference type="PANTHER" id="PTHR16166">
    <property type="entry name" value="VACUOLAR PROTEIN SORTING-ASSOCIATED PROTEIN VPS13"/>
    <property type="match status" value="1"/>
</dbReference>
<evidence type="ECO:0000313" key="4">
    <source>
        <dbReference type="EnsemblProtists" id="Phyra95794"/>
    </source>
</evidence>
<evidence type="ECO:0000259" key="3">
    <source>
        <dbReference type="Pfam" id="PF12624"/>
    </source>
</evidence>
<reference evidence="4" key="2">
    <citation type="submission" date="2015-06" db="UniProtKB">
        <authorList>
            <consortium name="EnsemblProtists"/>
        </authorList>
    </citation>
    <scope>IDENTIFICATION</scope>
    <source>
        <strain evidence="4">Pr102</strain>
    </source>
</reference>
<dbReference type="EMBL" id="DS566048">
    <property type="status" value="NOT_ANNOTATED_CDS"/>
    <property type="molecule type" value="Genomic_DNA"/>
</dbReference>
<dbReference type="EnsemblProtists" id="Phyra95794">
    <property type="protein sequence ID" value="Phyra95794"/>
    <property type="gene ID" value="Phyra95794"/>
</dbReference>
<dbReference type="PANTHER" id="PTHR16166:SF93">
    <property type="entry name" value="INTERMEMBRANE LIPID TRANSFER PROTEIN VPS13"/>
    <property type="match status" value="1"/>
</dbReference>
<organism evidence="4 5">
    <name type="scientific">Phytophthora ramorum</name>
    <name type="common">Sudden oak death agent</name>
    <dbReference type="NCBI Taxonomy" id="164328"/>
    <lineage>
        <taxon>Eukaryota</taxon>
        <taxon>Sar</taxon>
        <taxon>Stramenopiles</taxon>
        <taxon>Oomycota</taxon>
        <taxon>Peronosporomycetes</taxon>
        <taxon>Peronosporales</taxon>
        <taxon>Peronosporaceae</taxon>
        <taxon>Phytophthora</taxon>
    </lineage>
</organism>
<dbReference type="InterPro" id="IPR026854">
    <property type="entry name" value="VPS13_N"/>
</dbReference>
<keyword evidence="5" id="KW-1185">Reference proteome</keyword>